<evidence type="ECO:0000256" key="5">
    <source>
        <dbReference type="SAM" id="MobiDB-lite"/>
    </source>
</evidence>
<feature type="compositionally biased region" description="Basic and acidic residues" evidence="5">
    <location>
        <begin position="134"/>
        <end position="153"/>
    </location>
</feature>
<dbReference type="InterPro" id="IPR005650">
    <property type="entry name" value="BlaI_family"/>
</dbReference>
<feature type="region of interest" description="Disordered" evidence="5">
    <location>
        <begin position="123"/>
        <end position="153"/>
    </location>
</feature>
<dbReference type="Gene3D" id="1.10.4040.10">
    <property type="entry name" value="Penicillinase repressor domain"/>
    <property type="match status" value="1"/>
</dbReference>
<evidence type="ECO:0000256" key="1">
    <source>
        <dbReference type="ARBA" id="ARBA00011046"/>
    </source>
</evidence>
<feature type="compositionally biased region" description="Acidic residues" evidence="5">
    <location>
        <begin position="124"/>
        <end position="133"/>
    </location>
</feature>
<dbReference type="Proteomes" id="UP000001880">
    <property type="component" value="Chromosome"/>
</dbReference>
<dbReference type="EMBL" id="CP001804">
    <property type="protein sequence ID" value="ACY17206.1"/>
    <property type="molecule type" value="Genomic_DNA"/>
</dbReference>
<keyword evidence="4" id="KW-0804">Transcription</keyword>
<dbReference type="PIRSF" id="PIRSF019455">
    <property type="entry name" value="CopR_AtkY"/>
    <property type="match status" value="1"/>
</dbReference>
<gene>
    <name evidence="6" type="ordered locus">Hoch_4716</name>
</gene>
<dbReference type="STRING" id="502025.Hoch_4716"/>
<dbReference type="Pfam" id="PF03965">
    <property type="entry name" value="Penicillinase_R"/>
    <property type="match status" value="1"/>
</dbReference>
<keyword evidence="7" id="KW-1185">Reference proteome</keyword>
<evidence type="ECO:0000256" key="3">
    <source>
        <dbReference type="ARBA" id="ARBA00023125"/>
    </source>
</evidence>
<keyword evidence="3" id="KW-0238">DNA-binding</keyword>
<dbReference type="RefSeq" id="WP_012829804.1">
    <property type="nucleotide sequence ID" value="NC_013440.1"/>
</dbReference>
<dbReference type="GO" id="GO:0003677">
    <property type="term" value="F:DNA binding"/>
    <property type="evidence" value="ECO:0007669"/>
    <property type="project" value="UniProtKB-KW"/>
</dbReference>
<name>D0LRH8_HALO1</name>
<dbReference type="eggNOG" id="COG3682">
    <property type="taxonomic scope" value="Bacteria"/>
</dbReference>
<evidence type="ECO:0000313" key="6">
    <source>
        <dbReference type="EMBL" id="ACY17206.1"/>
    </source>
</evidence>
<evidence type="ECO:0000313" key="7">
    <source>
        <dbReference type="Proteomes" id="UP000001880"/>
    </source>
</evidence>
<dbReference type="GO" id="GO:0045892">
    <property type="term" value="P:negative regulation of DNA-templated transcription"/>
    <property type="evidence" value="ECO:0007669"/>
    <property type="project" value="InterPro"/>
</dbReference>
<dbReference type="InterPro" id="IPR036390">
    <property type="entry name" value="WH_DNA-bd_sf"/>
</dbReference>
<dbReference type="InterPro" id="IPR036388">
    <property type="entry name" value="WH-like_DNA-bd_sf"/>
</dbReference>
<protein>
    <submittedName>
        <fullName evidence="6">Transcriptional repressor, CopY family</fullName>
    </submittedName>
</protein>
<accession>D0LRH8</accession>
<proteinExistence type="inferred from homology"/>
<dbReference type="AlphaFoldDB" id="D0LRH8"/>
<reference evidence="6 7" key="1">
    <citation type="journal article" date="2010" name="Stand. Genomic Sci.">
        <title>Complete genome sequence of Haliangium ochraceum type strain (SMP-2).</title>
        <authorList>
            <consortium name="US DOE Joint Genome Institute (JGI-PGF)"/>
            <person name="Ivanova N."/>
            <person name="Daum C."/>
            <person name="Lang E."/>
            <person name="Abt B."/>
            <person name="Kopitz M."/>
            <person name="Saunders E."/>
            <person name="Lapidus A."/>
            <person name="Lucas S."/>
            <person name="Glavina Del Rio T."/>
            <person name="Nolan M."/>
            <person name="Tice H."/>
            <person name="Copeland A."/>
            <person name="Cheng J.F."/>
            <person name="Chen F."/>
            <person name="Bruce D."/>
            <person name="Goodwin L."/>
            <person name="Pitluck S."/>
            <person name="Mavromatis K."/>
            <person name="Pati A."/>
            <person name="Mikhailova N."/>
            <person name="Chen A."/>
            <person name="Palaniappan K."/>
            <person name="Land M."/>
            <person name="Hauser L."/>
            <person name="Chang Y.J."/>
            <person name="Jeffries C.D."/>
            <person name="Detter J.C."/>
            <person name="Brettin T."/>
            <person name="Rohde M."/>
            <person name="Goker M."/>
            <person name="Bristow J."/>
            <person name="Markowitz V."/>
            <person name="Eisen J.A."/>
            <person name="Hugenholtz P."/>
            <person name="Kyrpides N.C."/>
            <person name="Klenk H.P."/>
        </authorList>
    </citation>
    <scope>NUCLEOTIDE SEQUENCE [LARGE SCALE GENOMIC DNA]</scope>
    <source>
        <strain evidence="7">DSM 14365 / CIP 107738 / JCM 11303 / AJ 13395 / SMP-2</strain>
    </source>
</reference>
<dbReference type="KEGG" id="hoh:Hoch_4716"/>
<dbReference type="Gene3D" id="1.10.10.10">
    <property type="entry name" value="Winged helix-like DNA-binding domain superfamily/Winged helix DNA-binding domain"/>
    <property type="match status" value="1"/>
</dbReference>
<dbReference type="OrthoDB" id="279010at2"/>
<comment type="similarity">
    <text evidence="1">Belongs to the BlaI transcriptional regulatory family.</text>
</comment>
<evidence type="ECO:0000256" key="4">
    <source>
        <dbReference type="ARBA" id="ARBA00023163"/>
    </source>
</evidence>
<evidence type="ECO:0000256" key="2">
    <source>
        <dbReference type="ARBA" id="ARBA00023015"/>
    </source>
</evidence>
<dbReference type="SUPFAM" id="SSF46785">
    <property type="entry name" value="Winged helix' DNA-binding domain"/>
    <property type="match status" value="1"/>
</dbReference>
<dbReference type="HOGENOM" id="CLU_119090_4_2_7"/>
<sequence>MGTTPPDMTPAEFKLMKVLWSLKRATVAEVREKHNRMYGTELAYTTVMTLLGRMASKRAVSVDKSRQPFVYRAAFRRESVLRDRLRQFLDTVFDGKADSLVLHLVADESLSLEELRRIERVIEDGDEDSEDGEGGARVRRDDVRLDEIGEGER</sequence>
<keyword evidence="2" id="KW-0805">Transcription regulation</keyword>
<organism evidence="6 7">
    <name type="scientific">Haliangium ochraceum (strain DSM 14365 / JCM 11303 / SMP-2)</name>
    <dbReference type="NCBI Taxonomy" id="502025"/>
    <lineage>
        <taxon>Bacteria</taxon>
        <taxon>Pseudomonadati</taxon>
        <taxon>Myxococcota</taxon>
        <taxon>Polyangia</taxon>
        <taxon>Haliangiales</taxon>
        <taxon>Kofleriaceae</taxon>
        <taxon>Haliangium</taxon>
    </lineage>
</organism>